<keyword evidence="1" id="KW-0067">ATP-binding</keyword>
<dbReference type="EMBL" id="JAVRQU010000006">
    <property type="protein sequence ID" value="KAK5702101.1"/>
    <property type="molecule type" value="Genomic_DNA"/>
</dbReference>
<dbReference type="PROSITE" id="PS50103">
    <property type="entry name" value="ZF_C3H1"/>
    <property type="match status" value="1"/>
</dbReference>
<protein>
    <recommendedName>
        <fullName evidence="5">C3H1-type domain-containing protein</fullName>
    </recommendedName>
</protein>
<dbReference type="SUPFAM" id="SSF52540">
    <property type="entry name" value="P-loop containing nucleoside triphosphate hydrolases"/>
    <property type="match status" value="1"/>
</dbReference>
<keyword evidence="2" id="KW-0863">Zinc-finger</keyword>
<evidence type="ECO:0000313" key="6">
    <source>
        <dbReference type="EMBL" id="KAK5702101.1"/>
    </source>
</evidence>
<dbReference type="PANTHER" id="PTHR10887:SF445">
    <property type="entry name" value="NFX1-TYPE ZINC FINGER-CONTAINING PROTEIN 1"/>
    <property type="match status" value="1"/>
</dbReference>
<evidence type="ECO:0000256" key="1">
    <source>
        <dbReference type="ARBA" id="ARBA00022806"/>
    </source>
</evidence>
<dbReference type="InterPro" id="IPR041679">
    <property type="entry name" value="DNA2/NAM7-like_C"/>
</dbReference>
<evidence type="ECO:0000256" key="2">
    <source>
        <dbReference type="PROSITE-ProRule" id="PRU00723"/>
    </source>
</evidence>
<evidence type="ECO:0000259" key="5">
    <source>
        <dbReference type="PROSITE" id="PS50103"/>
    </source>
</evidence>
<keyword evidence="1" id="KW-0378">Hydrolase</keyword>
<dbReference type="PANTHER" id="PTHR10887">
    <property type="entry name" value="DNA2/NAM7 HELICASE FAMILY"/>
    <property type="match status" value="1"/>
</dbReference>
<feature type="region of interest" description="Disordered" evidence="4">
    <location>
        <begin position="53"/>
        <end position="72"/>
    </location>
</feature>
<dbReference type="GO" id="GO:0004386">
    <property type="term" value="F:helicase activity"/>
    <property type="evidence" value="ECO:0007669"/>
    <property type="project" value="InterPro"/>
</dbReference>
<evidence type="ECO:0000313" key="7">
    <source>
        <dbReference type="Proteomes" id="UP001310594"/>
    </source>
</evidence>
<keyword evidence="2" id="KW-0862">Zinc</keyword>
<dbReference type="GO" id="GO:0008270">
    <property type="term" value="F:zinc ion binding"/>
    <property type="evidence" value="ECO:0007669"/>
    <property type="project" value="UniProtKB-KW"/>
</dbReference>
<organism evidence="6 7">
    <name type="scientific">Elasticomyces elasticus</name>
    <dbReference type="NCBI Taxonomy" id="574655"/>
    <lineage>
        <taxon>Eukaryota</taxon>
        <taxon>Fungi</taxon>
        <taxon>Dikarya</taxon>
        <taxon>Ascomycota</taxon>
        <taxon>Pezizomycotina</taxon>
        <taxon>Dothideomycetes</taxon>
        <taxon>Dothideomycetidae</taxon>
        <taxon>Mycosphaerellales</taxon>
        <taxon>Teratosphaeriaceae</taxon>
        <taxon>Elasticomyces</taxon>
    </lineage>
</organism>
<keyword evidence="1" id="KW-0347">Helicase</keyword>
<dbReference type="InterPro" id="IPR027417">
    <property type="entry name" value="P-loop_NTPase"/>
</dbReference>
<reference evidence="6" key="1">
    <citation type="submission" date="2023-08" db="EMBL/GenBank/DDBJ databases">
        <title>Black Yeasts Isolated from many extreme environments.</title>
        <authorList>
            <person name="Coleine C."/>
            <person name="Stajich J.E."/>
            <person name="Selbmann L."/>
        </authorList>
    </citation>
    <scope>NUCLEOTIDE SEQUENCE</scope>
    <source>
        <strain evidence="6">CCFEE 5810</strain>
    </source>
</reference>
<feature type="coiled-coil region" evidence="3">
    <location>
        <begin position="861"/>
        <end position="888"/>
    </location>
</feature>
<dbReference type="Proteomes" id="UP001310594">
    <property type="component" value="Unassembled WGS sequence"/>
</dbReference>
<dbReference type="InterPro" id="IPR045055">
    <property type="entry name" value="DNA2/NAM7-like"/>
</dbReference>
<comment type="caution">
    <text evidence="6">The sequence shown here is derived from an EMBL/GenBank/DDBJ whole genome shotgun (WGS) entry which is preliminary data.</text>
</comment>
<dbReference type="CDD" id="cd17936">
    <property type="entry name" value="EEXXEc_NFX1"/>
    <property type="match status" value="1"/>
</dbReference>
<dbReference type="Gene3D" id="4.10.1000.10">
    <property type="entry name" value="Zinc finger, CCCH-type"/>
    <property type="match status" value="1"/>
</dbReference>
<dbReference type="InterPro" id="IPR041677">
    <property type="entry name" value="DNA2/NAM7_AAA_11"/>
</dbReference>
<feature type="compositionally biased region" description="Polar residues" evidence="4">
    <location>
        <begin position="60"/>
        <end position="72"/>
    </location>
</feature>
<proteinExistence type="predicted"/>
<dbReference type="Pfam" id="PF13086">
    <property type="entry name" value="AAA_11"/>
    <property type="match status" value="1"/>
</dbReference>
<dbReference type="GO" id="GO:0031048">
    <property type="term" value="P:regulatory ncRNA-mediated heterochromatin formation"/>
    <property type="evidence" value="ECO:0007669"/>
    <property type="project" value="TreeGrafter"/>
</dbReference>
<gene>
    <name evidence="6" type="ORF">LTR97_004921</name>
</gene>
<dbReference type="GO" id="GO:0031380">
    <property type="term" value="C:nuclear RNA-directed RNA polymerase complex"/>
    <property type="evidence" value="ECO:0007669"/>
    <property type="project" value="TreeGrafter"/>
</dbReference>
<name>A0AAN7ZP78_9PEZI</name>
<dbReference type="CDD" id="cd18808">
    <property type="entry name" value="SF1_C_Upf1"/>
    <property type="match status" value="1"/>
</dbReference>
<dbReference type="InterPro" id="IPR000571">
    <property type="entry name" value="Znf_CCCH"/>
</dbReference>
<feature type="zinc finger region" description="C3H1-type" evidence="2">
    <location>
        <begin position="1"/>
        <end position="27"/>
    </location>
</feature>
<keyword evidence="1" id="KW-0547">Nucleotide-binding</keyword>
<keyword evidence="2" id="KW-0479">Metal-binding</keyword>
<sequence length="1307" mass="146122">MAPNYCYPFQSGNCRKGSKCAYDHALDPEAKRTRCSYADRNCRTKGCPYLHNPSKIAPKQDSTNNASTSTNWRETDTGKLVKVWGYQIPSPETLSTTKPRELGHTAQHFCKQALDFVNGKAEVVQEVITRLASEGGCVRVTEIFTLEKSVQTTAQFSPIFDTQLLPFCKVITHKNVVTSLILASRLITIYKMIYGQNGQLAVSVFQAMVKHIKTMQLTKNGDPDVAEPNAVETIGTVLATFHKLVEANTEAQVNGELQLVVQSFRDIFEASRSPKTTPAFNTALKHLSSLERRFGLGQALPDAKDNVRLEGSFAVFELPRERPGTISEHGPRHDNDHADIRKISILPTLREIQSTRNEYLPLADPEDWHLRGLQGLLDRNFRLLREDTVGQLRDAARFEWERLHDPQARGLKHEGARTFVYRNVAVSNFAFDSANGLEFAFSFDQPKNLQSMTVAHRRQWWEESWHLGPDTLLCLLSSGGSAAFFVVSSPPTRQRNDVVKGNKPRSLHKSYDLWSEQDRAHVIAKPVNQADVYPLLDQLLSRYPDQLSLVEFPGVVLPAFKPTLLAMQSMIETQDLPFAEILAPVSRIADPGRKMDLAPPIYALKPDFSYDLSSITDDGTCIRLSPALELGETISELAAHSTLDHGQAEAVVYSLSRSLALIQGPPGTGKSYTGVQLIKVLLDNKKAGDLGPIICVCFTNHALDQGLERLVDEGVQKIVRIGGNSKSARLAGVNLREIAQNPVLTRTESTERGNLYTKLDSDSKEINRILSEMRDIGSEASVEAHLEVWYPEMHSQLFSATNVHGWVTVGHTRSGAVAKWLGVPWGYQIPRTIEDLQDVHLAYMTGHERQLLYNTWAAEMREDLQNQLRIAMSEYNAVKQQLDSIKSETELRVLRKANIIGITSSGLARHLDLIRRTGAEVLICEEAGEVLESHLLTALLPSVEHAILIGDHQQLRPSVQNYSLSCESKNGAQYALDVSLFERLVQPQDVLAPSLPFCTLSVQRRMHPSISQLIRKTIYPQLQDATPLDRPPVVGMRQRLFWLHHDHEEHAPDDAEISFSQSNDYEVDMVACLVKHLVHQGVYLPTDIAVITPYLGQLRKLRDKLSTFDVILNDRDVDDLKRQAMGRVEDLDADASYQPGMVTRGNLLQAIRIATVDNFQKEEAKVIIVSLVRSNARGKAGFLKTTNRINVLLSRAKNGMYIIGDANTMGQVEMWSQVIGMLKDQGCFGTTLELCCPRHEDETLIHFTTPYTAMRIVAENGRVVITPVFYVAEIRAVLSALSRLRASISSSVADTTERHYLAIRTKI</sequence>
<dbReference type="Pfam" id="PF13087">
    <property type="entry name" value="AAA_12"/>
    <property type="match status" value="1"/>
</dbReference>
<dbReference type="FunFam" id="3.40.50.300:FF:001660">
    <property type="entry name" value="NF-X1 finger and helicase protein, putative"/>
    <property type="match status" value="1"/>
</dbReference>
<dbReference type="InterPro" id="IPR047187">
    <property type="entry name" value="SF1_C_Upf1"/>
</dbReference>
<keyword evidence="3" id="KW-0175">Coiled coil</keyword>
<evidence type="ECO:0000256" key="3">
    <source>
        <dbReference type="SAM" id="Coils"/>
    </source>
</evidence>
<accession>A0AAN7ZP78</accession>
<dbReference type="Gene3D" id="3.40.50.300">
    <property type="entry name" value="P-loop containing nucleotide triphosphate hydrolases"/>
    <property type="match status" value="2"/>
</dbReference>
<evidence type="ECO:0000256" key="4">
    <source>
        <dbReference type="SAM" id="MobiDB-lite"/>
    </source>
</evidence>
<feature type="domain" description="C3H1-type" evidence="5">
    <location>
        <begin position="1"/>
        <end position="27"/>
    </location>
</feature>